<dbReference type="PROSITE" id="PS00483">
    <property type="entry name" value="DIHYDROOROTASE_2"/>
    <property type="match status" value="1"/>
</dbReference>
<dbReference type="Gene3D" id="3.20.20.140">
    <property type="entry name" value="Metal-dependent hydrolases"/>
    <property type="match status" value="1"/>
</dbReference>
<keyword evidence="1" id="KW-0479">Metal-binding</keyword>
<feature type="non-terminal residue" evidence="3">
    <location>
        <position position="111"/>
    </location>
</feature>
<dbReference type="GO" id="GO:0046872">
    <property type="term" value="F:metal ion binding"/>
    <property type="evidence" value="ECO:0007669"/>
    <property type="project" value="UniProtKB-KW"/>
</dbReference>
<evidence type="ECO:0008006" key="4">
    <source>
        <dbReference type="Google" id="ProtNLM"/>
    </source>
</evidence>
<dbReference type="SUPFAM" id="SSF51556">
    <property type="entry name" value="Metallo-dependent hydrolases"/>
    <property type="match status" value="1"/>
</dbReference>
<reference evidence="3" key="1">
    <citation type="journal article" date="2014" name="Front. Microbiol.">
        <title>High frequency of phylogenetically diverse reductive dehalogenase-homologous genes in deep subseafloor sedimentary metagenomes.</title>
        <authorList>
            <person name="Kawai M."/>
            <person name="Futagami T."/>
            <person name="Toyoda A."/>
            <person name="Takaki Y."/>
            <person name="Nishi S."/>
            <person name="Hori S."/>
            <person name="Arai W."/>
            <person name="Tsubouchi T."/>
            <person name="Morono Y."/>
            <person name="Uchiyama I."/>
            <person name="Ito T."/>
            <person name="Fujiyama A."/>
            <person name="Inagaki F."/>
            <person name="Takami H."/>
        </authorList>
    </citation>
    <scope>NUCLEOTIDE SEQUENCE</scope>
    <source>
        <strain evidence="3">Expedition CK06-06</strain>
    </source>
</reference>
<dbReference type="InterPro" id="IPR032466">
    <property type="entry name" value="Metal_Hydrolase"/>
</dbReference>
<protein>
    <recommendedName>
        <fullName evidence="4">Amidohydrolase-related domain-containing protein</fullName>
    </recommendedName>
</protein>
<comment type="caution">
    <text evidence="3">The sequence shown here is derived from an EMBL/GenBank/DDBJ whole genome shotgun (WGS) entry which is preliminary data.</text>
</comment>
<dbReference type="AlphaFoldDB" id="X1DEQ9"/>
<dbReference type="PANTHER" id="PTHR43668">
    <property type="entry name" value="ALLANTOINASE"/>
    <property type="match status" value="1"/>
</dbReference>
<sequence>MLSSIFIFTPNNFFFTLKKLTTFKNQFSIIYCINYFTKKTLSNKRAVYTFRYKILLSNFKVKPPIRSEEDREAIIAGIKEGVIDAVASDHAPHLETEKNTTFKEASFGAIG</sequence>
<dbReference type="GO" id="GO:0006145">
    <property type="term" value="P:purine nucleobase catabolic process"/>
    <property type="evidence" value="ECO:0007669"/>
    <property type="project" value="TreeGrafter"/>
</dbReference>
<gene>
    <name evidence="3" type="ORF">S01H4_44038</name>
</gene>
<dbReference type="GO" id="GO:0005737">
    <property type="term" value="C:cytoplasm"/>
    <property type="evidence" value="ECO:0007669"/>
    <property type="project" value="TreeGrafter"/>
</dbReference>
<evidence type="ECO:0000313" key="3">
    <source>
        <dbReference type="EMBL" id="GAH03519.1"/>
    </source>
</evidence>
<name>X1DEQ9_9ZZZZ</name>
<keyword evidence="2" id="KW-0378">Hydrolase</keyword>
<dbReference type="InterPro" id="IPR050138">
    <property type="entry name" value="DHOase/Allantoinase_Hydrolase"/>
</dbReference>
<dbReference type="PANTHER" id="PTHR43668:SF2">
    <property type="entry name" value="ALLANTOINASE"/>
    <property type="match status" value="1"/>
</dbReference>
<accession>X1DEQ9</accession>
<dbReference type="GO" id="GO:0004038">
    <property type="term" value="F:allantoinase activity"/>
    <property type="evidence" value="ECO:0007669"/>
    <property type="project" value="TreeGrafter"/>
</dbReference>
<dbReference type="InterPro" id="IPR002195">
    <property type="entry name" value="Dihydroorotase_CS"/>
</dbReference>
<proteinExistence type="predicted"/>
<evidence type="ECO:0000256" key="2">
    <source>
        <dbReference type="ARBA" id="ARBA00022801"/>
    </source>
</evidence>
<dbReference type="EMBL" id="BART01024364">
    <property type="protein sequence ID" value="GAH03519.1"/>
    <property type="molecule type" value="Genomic_DNA"/>
</dbReference>
<evidence type="ECO:0000256" key="1">
    <source>
        <dbReference type="ARBA" id="ARBA00022723"/>
    </source>
</evidence>
<organism evidence="3">
    <name type="scientific">marine sediment metagenome</name>
    <dbReference type="NCBI Taxonomy" id="412755"/>
    <lineage>
        <taxon>unclassified sequences</taxon>
        <taxon>metagenomes</taxon>
        <taxon>ecological metagenomes</taxon>
    </lineage>
</organism>